<dbReference type="Pfam" id="PF00476">
    <property type="entry name" value="DNA_pol_A"/>
    <property type="match status" value="2"/>
</dbReference>
<sequence length="947" mass="105702">MSSISWKGPRTERALQNCKCSSRNFGMLKFALRTAKRGWTLQGSGRVSVRLLSSPFKSATSSEKQRLEAIRKQGESRRRAYSLEKREESRDLQYILRVSSEDLGVSSAAAPESELAEAETEQQGKPATPEVEVGEAPAEAIDAQAKAEAEYEPVPADVYTVDNVTQAQRVVALLSSRYKDKCYACDTEVADIDVKTASPVGHGKMISFSLFCGPDAHFGVGVANGSRQSKIWVDLLDCDDREGILQTFKPFMEDPSIKKVWHNYSFDRHIFANDGIQCRGFFGDTMHMARLYDSSRLTKGGYSLESLSGDSKLLGEKASLFKKTSMKEIFGKPNIKKDGTEGKLVVLPPVDELQQGEETRGKWIKYCTLDAEATWNLYQALEGNLFETDCIGDGVDMQETYRDLVDGRKSFNMYEFYANFWRPFGSLLTDMEQVGVLADQEHLAKIEKIATEDQIEAQTFFREWASERVPDARLMNIGSALQLRQLLFAGALNQKTSEAVEMVRVFKVPNETGFIEEGKKKPKKNIDIELHGLWGKDVRSPLPVEHTTPSGWPGANTPMLRGLAGTQGVAKKLLRENTSDLSEKEAKELGLGTAYTAFGGGREGLRACAAMDALCDVAAIDTLLSNFIIPLQGDAIKCSKGRIHCSMNINTETGRLSARRPNLQNQPALEKDRYKIRQAFTADVKKGKTLIVADYGQLELRLLAHMTGCVSMLDAFERGGDFHSRTALGMYEHIQEAVDKGECLLEWKGGADGDEPPVPLIKDMFAAERRKAKVLNFSIAYGKTAHGLAKDWKVSLREADETLNRWYRDRPEVKTWQDERIVEAHQLKSVRTLLGRQRHLHQINSRNSGVRKHLERAAINTPIQGGAADIATLAMLEIQRNKELNELGWTLLLQVHDEVMLEGPAETKDRALQLVRHCMEYPFHGTNPLSVALNVDAKSADTWFDAK</sequence>
<feature type="domain" description="DNA-directed DNA polymerase family A palm" evidence="3">
    <location>
        <begin position="675"/>
        <end position="907"/>
    </location>
</feature>
<dbReference type="EMBL" id="HBHL01011064">
    <property type="protein sequence ID" value="CAD9718447.1"/>
    <property type="molecule type" value="Transcribed_RNA"/>
</dbReference>
<dbReference type="InterPro" id="IPR001098">
    <property type="entry name" value="DNA-dir_DNA_pol_A_palm_dom"/>
</dbReference>
<dbReference type="InterPro" id="IPR002562">
    <property type="entry name" value="3'-5'_exonuclease_dom"/>
</dbReference>
<dbReference type="PANTHER" id="PTHR10133">
    <property type="entry name" value="DNA POLYMERASE I"/>
    <property type="match status" value="1"/>
</dbReference>
<keyword evidence="1" id="KW-0235">DNA replication</keyword>
<dbReference type="Gene3D" id="3.30.420.10">
    <property type="entry name" value="Ribonuclease H-like superfamily/Ribonuclease H"/>
    <property type="match status" value="1"/>
</dbReference>
<feature type="region of interest" description="Disordered" evidence="2">
    <location>
        <begin position="107"/>
        <end position="134"/>
    </location>
</feature>
<dbReference type="SUPFAM" id="SSF53098">
    <property type="entry name" value="Ribonuclease H-like"/>
    <property type="match status" value="1"/>
</dbReference>
<dbReference type="PANTHER" id="PTHR10133:SF27">
    <property type="entry name" value="DNA POLYMERASE NU"/>
    <property type="match status" value="1"/>
</dbReference>
<dbReference type="GO" id="GO:0003677">
    <property type="term" value="F:DNA binding"/>
    <property type="evidence" value="ECO:0007669"/>
    <property type="project" value="InterPro"/>
</dbReference>
<dbReference type="SUPFAM" id="SSF56672">
    <property type="entry name" value="DNA/RNA polymerases"/>
    <property type="match status" value="1"/>
</dbReference>
<evidence type="ECO:0000313" key="4">
    <source>
        <dbReference type="EMBL" id="CAD9718447.1"/>
    </source>
</evidence>
<dbReference type="GO" id="GO:0008408">
    <property type="term" value="F:3'-5' exonuclease activity"/>
    <property type="evidence" value="ECO:0007669"/>
    <property type="project" value="InterPro"/>
</dbReference>
<accession>A0A7S2T4C0</accession>
<dbReference type="GO" id="GO:0003887">
    <property type="term" value="F:DNA-directed DNA polymerase activity"/>
    <property type="evidence" value="ECO:0007669"/>
    <property type="project" value="InterPro"/>
</dbReference>
<dbReference type="CDD" id="cd06139">
    <property type="entry name" value="DNA_polA_I_Ecoli_like_exo"/>
    <property type="match status" value="1"/>
</dbReference>
<dbReference type="InterPro" id="IPR043502">
    <property type="entry name" value="DNA/RNA_pol_sf"/>
</dbReference>
<dbReference type="GO" id="GO:0006261">
    <property type="term" value="P:DNA-templated DNA replication"/>
    <property type="evidence" value="ECO:0007669"/>
    <property type="project" value="InterPro"/>
</dbReference>
<evidence type="ECO:0000256" key="2">
    <source>
        <dbReference type="SAM" id="MobiDB-lite"/>
    </source>
</evidence>
<dbReference type="SMART" id="SM00482">
    <property type="entry name" value="POLAc"/>
    <property type="match status" value="1"/>
</dbReference>
<dbReference type="InterPro" id="IPR012337">
    <property type="entry name" value="RNaseH-like_sf"/>
</dbReference>
<dbReference type="PRINTS" id="PR00868">
    <property type="entry name" value="DNAPOLI"/>
</dbReference>
<evidence type="ECO:0000259" key="3">
    <source>
        <dbReference type="SMART" id="SM00482"/>
    </source>
</evidence>
<protein>
    <recommendedName>
        <fullName evidence="3">DNA-directed DNA polymerase family A palm domain-containing protein</fullName>
    </recommendedName>
</protein>
<dbReference type="InterPro" id="IPR002298">
    <property type="entry name" value="DNA_polymerase_A"/>
</dbReference>
<proteinExistence type="predicted"/>
<reference evidence="4" key="1">
    <citation type="submission" date="2021-01" db="EMBL/GenBank/DDBJ databases">
        <authorList>
            <person name="Corre E."/>
            <person name="Pelletier E."/>
            <person name="Niang G."/>
            <person name="Scheremetjew M."/>
            <person name="Finn R."/>
            <person name="Kale V."/>
            <person name="Holt S."/>
            <person name="Cochrane G."/>
            <person name="Meng A."/>
            <person name="Brown T."/>
            <person name="Cohen L."/>
        </authorList>
    </citation>
    <scope>NUCLEOTIDE SEQUENCE</scope>
    <source>
        <strain evidence="4">CCMP1205</strain>
    </source>
</reference>
<dbReference type="Pfam" id="PF01612">
    <property type="entry name" value="DNA_pol_A_exo1"/>
    <property type="match status" value="1"/>
</dbReference>
<gene>
    <name evidence="4" type="ORF">CPRI1469_LOCUS7312</name>
</gene>
<dbReference type="Gene3D" id="3.30.70.370">
    <property type="match status" value="1"/>
</dbReference>
<organism evidence="4">
    <name type="scientific">Chloropicon primus</name>
    <dbReference type="NCBI Taxonomy" id="1764295"/>
    <lineage>
        <taxon>Eukaryota</taxon>
        <taxon>Viridiplantae</taxon>
        <taxon>Chlorophyta</taxon>
        <taxon>Chloropicophyceae</taxon>
        <taxon>Chloropicales</taxon>
        <taxon>Chloropicaceae</taxon>
        <taxon>Chloropicon</taxon>
    </lineage>
</organism>
<dbReference type="GO" id="GO:0006302">
    <property type="term" value="P:double-strand break repair"/>
    <property type="evidence" value="ECO:0007669"/>
    <property type="project" value="TreeGrafter"/>
</dbReference>
<name>A0A7S2T4C0_9CHLO</name>
<dbReference type="InterPro" id="IPR036397">
    <property type="entry name" value="RNaseH_sf"/>
</dbReference>
<dbReference type="CDD" id="cd08640">
    <property type="entry name" value="DNA_pol_A_plastid_like"/>
    <property type="match status" value="1"/>
</dbReference>
<evidence type="ECO:0000256" key="1">
    <source>
        <dbReference type="ARBA" id="ARBA00022705"/>
    </source>
</evidence>
<dbReference type="FunFam" id="3.30.420.10:FF:000051">
    <property type="entry name" value="DNA polymerase I"/>
    <property type="match status" value="1"/>
</dbReference>
<dbReference type="AlphaFoldDB" id="A0A7S2T4C0"/>
<dbReference type="Gene3D" id="1.10.150.20">
    <property type="entry name" value="5' to 3' exonuclease, C-terminal subdomain"/>
    <property type="match status" value="1"/>
</dbReference>